<name>A0ACC6UQZ6_STRAO</name>
<protein>
    <submittedName>
        <fullName evidence="1">Uncharacterized protein</fullName>
    </submittedName>
</protein>
<gene>
    <name evidence="1" type="ORF">RKD21_003817</name>
</gene>
<comment type="caution">
    <text evidence="1">The sequence shown here is derived from an EMBL/GenBank/DDBJ whole genome shotgun (WGS) entry which is preliminary data.</text>
</comment>
<reference evidence="1" key="1">
    <citation type="submission" date="2024-07" db="EMBL/GenBank/DDBJ databases">
        <title>Genome sequencing of plant associated microbes to promote plant fitness in Sorghum bicolor and Oryza sativa.</title>
        <authorList>
            <person name="Coleman-Derr D."/>
        </authorList>
    </citation>
    <scope>NUCLEOTIDE SEQUENCE</scope>
    <source>
        <strain evidence="1">SAI-173</strain>
    </source>
</reference>
<accession>A0ACC6UQZ6</accession>
<keyword evidence="2" id="KW-1185">Reference proteome</keyword>
<dbReference type="EMBL" id="JBGCBD010000002">
    <property type="protein sequence ID" value="MEY9813560.1"/>
    <property type="molecule type" value="Genomic_DNA"/>
</dbReference>
<proteinExistence type="predicted"/>
<dbReference type="Proteomes" id="UP001565447">
    <property type="component" value="Unassembled WGS sequence"/>
</dbReference>
<sequence>MNTTIRSTRRARHGLRSYAVGAAAAAALLATTACEPGEADVAVAPSTPPAASSPAASGPAASAAPGDGDNGDADDSGSVALCTHQDLSFSATRYDAPGEQLRHIMVVAVNTGGTTCEVQNAPEITLGDAQGPAPVMEGTEPGEPFALAPGEKAYAGVLATGGHRDTYEVTFMNLTLGSPGGEAEAEEPVELEMPTEGSFQADDGQRVTGWQPTEGLAMRPVTLS</sequence>
<organism evidence="1 2">
    <name type="scientific">Streptomyces albogriseolus</name>
    <dbReference type="NCBI Taxonomy" id="1887"/>
    <lineage>
        <taxon>Bacteria</taxon>
        <taxon>Bacillati</taxon>
        <taxon>Actinomycetota</taxon>
        <taxon>Actinomycetes</taxon>
        <taxon>Kitasatosporales</taxon>
        <taxon>Streptomycetaceae</taxon>
        <taxon>Streptomyces</taxon>
        <taxon>Streptomyces albogriseolus group</taxon>
    </lineage>
</organism>
<evidence type="ECO:0000313" key="1">
    <source>
        <dbReference type="EMBL" id="MEY9813560.1"/>
    </source>
</evidence>
<evidence type="ECO:0000313" key="2">
    <source>
        <dbReference type="Proteomes" id="UP001565447"/>
    </source>
</evidence>